<keyword evidence="6" id="KW-0598">Phosphotransferase system</keyword>
<dbReference type="PANTHER" id="PTHR33799:SF1">
    <property type="entry name" value="PTS SYSTEM MANNOSE-SPECIFIC EIIAB COMPONENT-RELATED"/>
    <property type="match status" value="1"/>
</dbReference>
<sequence length="137" mass="14775">MPRVGGVIITHGQLATELLHAAEMIVGDIRHVRAVSIDWHDDVEMAQGVIERAITEADQGGGVLILTDLFGGTPTNLVMAYSGQVRVEIVTGVNLPMVIKLATAPPDWSLLDVARCVTEQGRKNIHLASELVQMRTS</sequence>
<evidence type="ECO:0000256" key="1">
    <source>
        <dbReference type="ARBA" id="ARBA00004496"/>
    </source>
</evidence>
<keyword evidence="10" id="KW-1185">Reference proteome</keyword>
<organism evidence="9 10">
    <name type="scientific">Chloracidobacterium sp. N</name>
    <dbReference type="NCBI Taxonomy" id="2821540"/>
    <lineage>
        <taxon>Bacteria</taxon>
        <taxon>Pseudomonadati</taxon>
        <taxon>Acidobacteriota</taxon>
        <taxon>Terriglobia</taxon>
        <taxon>Terriglobales</taxon>
        <taxon>Acidobacteriaceae</taxon>
        <taxon>Chloracidobacterium</taxon>
        <taxon>Chloracidobacterium aggregatum</taxon>
    </lineage>
</organism>
<feature type="domain" description="PTS EIIA type-4" evidence="8">
    <location>
        <begin position="3"/>
        <end position="125"/>
    </location>
</feature>
<accession>A0ABX8AZA7</accession>
<reference evidence="9 10" key="1">
    <citation type="submission" date="2021-03" db="EMBL/GenBank/DDBJ databases">
        <title>Genomic and phenotypic characterization of Chloracidobacterium isolates provides evidence for multiple species.</title>
        <authorList>
            <person name="Saini M.K."/>
            <person name="Costas A.M.G."/>
            <person name="Tank M."/>
            <person name="Bryant D.A."/>
        </authorList>
    </citation>
    <scope>NUCLEOTIDE SEQUENCE [LARGE SCALE GENOMIC DNA]</scope>
    <source>
        <strain evidence="9 10">N</strain>
    </source>
</reference>
<evidence type="ECO:0000256" key="6">
    <source>
        <dbReference type="ARBA" id="ARBA00022683"/>
    </source>
</evidence>
<proteinExistence type="predicted"/>
<keyword evidence="4 9" id="KW-0762">Sugar transport</keyword>
<dbReference type="InterPro" id="IPR036662">
    <property type="entry name" value="PTS_EIIA_man-typ_sf"/>
</dbReference>
<evidence type="ECO:0000256" key="7">
    <source>
        <dbReference type="ARBA" id="ARBA00022777"/>
    </source>
</evidence>
<protein>
    <submittedName>
        <fullName evidence="9">PTS sugar transporter subunit IIA</fullName>
    </submittedName>
</protein>
<keyword evidence="7" id="KW-0418">Kinase</keyword>
<dbReference type="RefSeq" id="WP_058868364.1">
    <property type="nucleotide sequence ID" value="NZ_CP072642.1"/>
</dbReference>
<dbReference type="SUPFAM" id="SSF53062">
    <property type="entry name" value="PTS system fructose IIA component-like"/>
    <property type="match status" value="1"/>
</dbReference>
<evidence type="ECO:0000256" key="3">
    <source>
        <dbReference type="ARBA" id="ARBA00022490"/>
    </source>
</evidence>
<name>A0ABX8AZA7_9BACT</name>
<evidence type="ECO:0000256" key="5">
    <source>
        <dbReference type="ARBA" id="ARBA00022679"/>
    </source>
</evidence>
<dbReference type="Pfam" id="PF03610">
    <property type="entry name" value="EIIA-man"/>
    <property type="match status" value="1"/>
</dbReference>
<dbReference type="InterPro" id="IPR004701">
    <property type="entry name" value="PTS_EIIA_man-typ"/>
</dbReference>
<dbReference type="Proteomes" id="UP000677668">
    <property type="component" value="Chromosome 1"/>
</dbReference>
<evidence type="ECO:0000256" key="4">
    <source>
        <dbReference type="ARBA" id="ARBA00022597"/>
    </source>
</evidence>
<comment type="subcellular location">
    <subcellularLocation>
        <location evidence="1">Cytoplasm</location>
    </subcellularLocation>
</comment>
<dbReference type="InterPro" id="IPR033887">
    <property type="entry name" value="PTS_IIA_man"/>
</dbReference>
<dbReference type="CDD" id="cd00006">
    <property type="entry name" value="PTS_IIA_man"/>
    <property type="match status" value="1"/>
</dbReference>
<keyword evidence="5" id="KW-0808">Transferase</keyword>
<dbReference type="InterPro" id="IPR051471">
    <property type="entry name" value="Bacterial_PTS_sugar_comp"/>
</dbReference>
<gene>
    <name evidence="9" type="ORF">J8C05_00855</name>
</gene>
<evidence type="ECO:0000256" key="2">
    <source>
        <dbReference type="ARBA" id="ARBA00022448"/>
    </source>
</evidence>
<dbReference type="PROSITE" id="PS51096">
    <property type="entry name" value="PTS_EIIA_TYPE_4"/>
    <property type="match status" value="1"/>
</dbReference>
<dbReference type="PANTHER" id="PTHR33799">
    <property type="entry name" value="PTS PERMEASE-RELATED-RELATED"/>
    <property type="match status" value="1"/>
</dbReference>
<evidence type="ECO:0000259" key="8">
    <source>
        <dbReference type="PROSITE" id="PS51096"/>
    </source>
</evidence>
<keyword evidence="3" id="KW-0963">Cytoplasm</keyword>
<keyword evidence="2" id="KW-0813">Transport</keyword>
<evidence type="ECO:0000313" key="9">
    <source>
        <dbReference type="EMBL" id="QUV94044.1"/>
    </source>
</evidence>
<dbReference type="EMBL" id="CP072642">
    <property type="protein sequence ID" value="QUV94044.1"/>
    <property type="molecule type" value="Genomic_DNA"/>
</dbReference>
<dbReference type="Gene3D" id="3.40.50.510">
    <property type="entry name" value="Phosphotransferase system, mannose-type IIA component"/>
    <property type="match status" value="1"/>
</dbReference>
<evidence type="ECO:0000313" key="10">
    <source>
        <dbReference type="Proteomes" id="UP000677668"/>
    </source>
</evidence>